<dbReference type="RefSeq" id="WP_073415405.1">
    <property type="nucleotide sequence ID" value="NZ_FQWC01000003.1"/>
</dbReference>
<evidence type="ECO:0000256" key="1">
    <source>
        <dbReference type="ARBA" id="ARBA00004141"/>
    </source>
</evidence>
<dbReference type="AlphaFoldDB" id="A0A1M5L4X8"/>
<organism evidence="7 8">
    <name type="scientific">Flavobacterium defluvii</name>
    <dbReference type="NCBI Taxonomy" id="370979"/>
    <lineage>
        <taxon>Bacteria</taxon>
        <taxon>Pseudomonadati</taxon>
        <taxon>Bacteroidota</taxon>
        <taxon>Flavobacteriia</taxon>
        <taxon>Flavobacteriales</taxon>
        <taxon>Flavobacteriaceae</taxon>
        <taxon>Flavobacterium</taxon>
    </lineage>
</organism>
<feature type="transmembrane region" description="Helical" evidence="5">
    <location>
        <begin position="37"/>
        <end position="60"/>
    </location>
</feature>
<keyword evidence="3 5" id="KW-1133">Transmembrane helix</keyword>
<feature type="transmembrane region" description="Helical" evidence="5">
    <location>
        <begin position="12"/>
        <end position="31"/>
    </location>
</feature>
<protein>
    <submittedName>
        <fullName evidence="7">TM2 domain-containing membrane protein YozV</fullName>
    </submittedName>
</protein>
<name>A0A1M5L4X8_9FLAO</name>
<keyword evidence="4 5" id="KW-0472">Membrane</keyword>
<dbReference type="Proteomes" id="UP000184071">
    <property type="component" value="Unassembled WGS sequence"/>
</dbReference>
<evidence type="ECO:0000256" key="5">
    <source>
        <dbReference type="SAM" id="Phobius"/>
    </source>
</evidence>
<feature type="domain" description="TM2" evidence="6">
    <location>
        <begin position="6"/>
        <end position="54"/>
    </location>
</feature>
<reference evidence="8" key="1">
    <citation type="submission" date="2016-11" db="EMBL/GenBank/DDBJ databases">
        <authorList>
            <person name="Varghese N."/>
            <person name="Submissions S."/>
        </authorList>
    </citation>
    <scope>NUCLEOTIDE SEQUENCE [LARGE SCALE GENOMIC DNA]</scope>
    <source>
        <strain evidence="8">DSM 17963</strain>
    </source>
</reference>
<evidence type="ECO:0000256" key="2">
    <source>
        <dbReference type="ARBA" id="ARBA00022692"/>
    </source>
</evidence>
<evidence type="ECO:0000313" key="8">
    <source>
        <dbReference type="Proteomes" id="UP000184071"/>
    </source>
</evidence>
<dbReference type="GO" id="GO:0016020">
    <property type="term" value="C:membrane"/>
    <property type="evidence" value="ECO:0007669"/>
    <property type="project" value="UniProtKB-SubCell"/>
</dbReference>
<comment type="subcellular location">
    <subcellularLocation>
        <location evidence="1">Membrane</location>
        <topology evidence="1">Multi-pass membrane protein</topology>
    </subcellularLocation>
</comment>
<accession>A0A1M5L4X8</accession>
<sequence>MEGTQENKKITAGILAILLGALGIHKFYLGYSKEGVIQLLLGLLCGIGGLIGLIEGIIYLTKSDEEFYQTYQVGQKPWF</sequence>
<keyword evidence="2 5" id="KW-0812">Transmembrane</keyword>
<proteinExistence type="predicted"/>
<dbReference type="Pfam" id="PF05154">
    <property type="entry name" value="TM2"/>
    <property type="match status" value="1"/>
</dbReference>
<evidence type="ECO:0000256" key="3">
    <source>
        <dbReference type="ARBA" id="ARBA00022989"/>
    </source>
</evidence>
<evidence type="ECO:0000259" key="6">
    <source>
        <dbReference type="Pfam" id="PF05154"/>
    </source>
</evidence>
<evidence type="ECO:0000256" key="4">
    <source>
        <dbReference type="ARBA" id="ARBA00023136"/>
    </source>
</evidence>
<evidence type="ECO:0000313" key="7">
    <source>
        <dbReference type="EMBL" id="SHG59473.1"/>
    </source>
</evidence>
<gene>
    <name evidence="7" type="ORF">SAMN05443663_103258</name>
</gene>
<dbReference type="InterPro" id="IPR007829">
    <property type="entry name" value="TM2"/>
</dbReference>
<dbReference type="EMBL" id="FQWC01000003">
    <property type="protein sequence ID" value="SHG59473.1"/>
    <property type="molecule type" value="Genomic_DNA"/>
</dbReference>
<keyword evidence="8" id="KW-1185">Reference proteome</keyword>
<dbReference type="STRING" id="370979.SAMN05443663_103258"/>